<gene>
    <name evidence="3" type="ORF">DFR49_4062</name>
</gene>
<comment type="caution">
    <text evidence="3">The sequence shown here is derived from an EMBL/GenBank/DDBJ whole genome shotgun (WGS) entry which is preliminary data.</text>
</comment>
<evidence type="ECO:0000256" key="2">
    <source>
        <dbReference type="ARBA" id="ARBA00049988"/>
    </source>
</evidence>
<accession>A0A397NME2</accession>
<dbReference type="InterPro" id="IPR014795">
    <property type="entry name" value="TacA_1-like"/>
</dbReference>
<proteinExistence type="inferred from homology"/>
<sequence>MPRKQPKIERETPNRVERLGFRLDEETKDLIERAAHLSRRKVSDFCVTALTDTARRTIAEHETLVLSDHDRAAFFDALVNPPEPSERLVRALAEHKRRVAS</sequence>
<dbReference type="OrthoDB" id="7569726at2"/>
<dbReference type="SUPFAM" id="SSF47598">
    <property type="entry name" value="Ribbon-helix-helix"/>
    <property type="match status" value="1"/>
</dbReference>
<dbReference type="RefSeq" id="WP_012114844.1">
    <property type="nucleotide sequence ID" value="NZ_QXDC01000005.1"/>
</dbReference>
<dbReference type="PANTHER" id="PTHR35401">
    <property type="entry name" value="COPG FAMILY HELIX-TURN-HELIX PROTEIN-RELATED-RELATED"/>
    <property type="match status" value="1"/>
</dbReference>
<dbReference type="Gene3D" id="1.20.5.780">
    <property type="entry name" value="Single helix bin"/>
    <property type="match status" value="1"/>
</dbReference>
<evidence type="ECO:0000313" key="3">
    <source>
        <dbReference type="EMBL" id="RIA36773.1"/>
    </source>
</evidence>
<dbReference type="GO" id="GO:0006355">
    <property type="term" value="P:regulation of DNA-templated transcription"/>
    <property type="evidence" value="ECO:0007669"/>
    <property type="project" value="InterPro"/>
</dbReference>
<organism evidence="3 4">
    <name type="scientific">Hephaestia caeni</name>
    <dbReference type="NCBI Taxonomy" id="645617"/>
    <lineage>
        <taxon>Bacteria</taxon>
        <taxon>Pseudomonadati</taxon>
        <taxon>Pseudomonadota</taxon>
        <taxon>Alphaproteobacteria</taxon>
        <taxon>Sphingomonadales</taxon>
        <taxon>Sphingomonadaceae</taxon>
        <taxon>Hephaestia</taxon>
    </lineage>
</organism>
<dbReference type="PANTHER" id="PTHR35401:SF2">
    <property type="entry name" value="ABC-TYPE TRANSPORT SYSTEM"/>
    <property type="match status" value="1"/>
</dbReference>
<keyword evidence="4" id="KW-1185">Reference proteome</keyword>
<dbReference type="InterPro" id="IPR010985">
    <property type="entry name" value="Ribbon_hlx_hlx"/>
</dbReference>
<evidence type="ECO:0000313" key="4">
    <source>
        <dbReference type="Proteomes" id="UP000266568"/>
    </source>
</evidence>
<protein>
    <submittedName>
        <fullName evidence="3">Uncharacterized protein (DUF1778 family)</fullName>
    </submittedName>
</protein>
<keyword evidence="1" id="KW-1277">Toxin-antitoxin system</keyword>
<dbReference type="Proteomes" id="UP000266568">
    <property type="component" value="Unassembled WGS sequence"/>
</dbReference>
<dbReference type="AlphaFoldDB" id="A0A397NME2"/>
<dbReference type="Pfam" id="PF08681">
    <property type="entry name" value="TacA1"/>
    <property type="match status" value="1"/>
</dbReference>
<reference evidence="3 4" key="1">
    <citation type="submission" date="2018-08" db="EMBL/GenBank/DDBJ databases">
        <title>Genomic Encyclopedia of Type Strains, Phase IV (KMG-IV): sequencing the most valuable type-strain genomes for metagenomic binning, comparative biology and taxonomic classification.</title>
        <authorList>
            <person name="Goeker M."/>
        </authorList>
    </citation>
    <scope>NUCLEOTIDE SEQUENCE [LARGE SCALE GENOMIC DNA]</scope>
    <source>
        <strain evidence="3 4">DSM 25527</strain>
    </source>
</reference>
<name>A0A397NME2_9SPHN</name>
<evidence type="ECO:0000256" key="1">
    <source>
        <dbReference type="ARBA" id="ARBA00022649"/>
    </source>
</evidence>
<dbReference type="EMBL" id="QXDC01000005">
    <property type="protein sequence ID" value="RIA36773.1"/>
    <property type="molecule type" value="Genomic_DNA"/>
</dbReference>
<comment type="similarity">
    <text evidence="2">Belongs to the TacA antitoxin family.</text>
</comment>